<dbReference type="Gene3D" id="3.40.1580.10">
    <property type="entry name" value="SMI1/KNR4-like"/>
    <property type="match status" value="1"/>
</dbReference>
<gene>
    <name evidence="2" type="ORF">ICL16_10050</name>
</gene>
<dbReference type="Pfam" id="PF09346">
    <property type="entry name" value="SMI1_KNR4"/>
    <property type="match status" value="1"/>
</dbReference>
<reference evidence="2" key="1">
    <citation type="submission" date="2020-09" db="EMBL/GenBank/DDBJ databases">
        <title>Iningainema tapete sp. nov. (Scytonemataceae, Cyanobacteria) from greenhouses in central Florida (USA) produces two types of nodularin with biosynthetic potential for microcystin-LR and anabaenopeptins.</title>
        <authorList>
            <person name="Berthold D.E."/>
            <person name="Lefler F.W."/>
            <person name="Huang I.-S."/>
            <person name="Abdulla H."/>
            <person name="Zimba P.V."/>
            <person name="Laughinghouse H.D. IV."/>
        </authorList>
    </citation>
    <scope>NUCLEOTIDE SEQUENCE</scope>
    <source>
        <strain evidence="2">BLCCT55</strain>
    </source>
</reference>
<feature type="domain" description="Knr4/Smi1-like" evidence="1">
    <location>
        <begin position="26"/>
        <end position="160"/>
    </location>
</feature>
<accession>A0A8J7C518</accession>
<protein>
    <submittedName>
        <fullName evidence="2">SMI1/KNR4 family protein</fullName>
    </submittedName>
</protein>
<dbReference type="SMART" id="SM00860">
    <property type="entry name" value="SMI1_KNR4"/>
    <property type="match status" value="1"/>
</dbReference>
<dbReference type="SUPFAM" id="SSF160631">
    <property type="entry name" value="SMI1/KNR4-like"/>
    <property type="match status" value="1"/>
</dbReference>
<comment type="caution">
    <text evidence="2">The sequence shown here is derived from an EMBL/GenBank/DDBJ whole genome shotgun (WGS) entry which is preliminary data.</text>
</comment>
<evidence type="ECO:0000313" key="3">
    <source>
        <dbReference type="Proteomes" id="UP000629098"/>
    </source>
</evidence>
<dbReference type="Proteomes" id="UP000629098">
    <property type="component" value="Unassembled WGS sequence"/>
</dbReference>
<dbReference type="InterPro" id="IPR018958">
    <property type="entry name" value="Knr4/Smi1-like_dom"/>
</dbReference>
<name>A0A8J7C518_9CYAN</name>
<organism evidence="2 3">
    <name type="scientific">Iningainema tapete BLCC-T55</name>
    <dbReference type="NCBI Taxonomy" id="2748662"/>
    <lineage>
        <taxon>Bacteria</taxon>
        <taxon>Bacillati</taxon>
        <taxon>Cyanobacteriota</taxon>
        <taxon>Cyanophyceae</taxon>
        <taxon>Nostocales</taxon>
        <taxon>Scytonemataceae</taxon>
        <taxon>Iningainema tapete</taxon>
    </lineage>
</organism>
<dbReference type="InterPro" id="IPR037883">
    <property type="entry name" value="Knr4/Smi1-like_sf"/>
</dbReference>
<dbReference type="RefSeq" id="WP_190826917.1">
    <property type="nucleotide sequence ID" value="NZ_CAWPPI010000039.1"/>
</dbReference>
<dbReference type="EMBL" id="JACXAE010000039">
    <property type="protein sequence ID" value="MBD2772409.1"/>
    <property type="molecule type" value="Genomic_DNA"/>
</dbReference>
<dbReference type="AlphaFoldDB" id="A0A8J7C518"/>
<sequence>MQTLWQRLEAQIVRHEPTRCVTASRVASLEEISEVENSLGIQLPEELKQFYLKFSRDWAWRLGNWIIQPLPDLGYLTDSMLGKMVIDHVFTDKEQSWNAKWIDFAEEVDGKKFMCMNLDPETDVELPESFFTQIGEVFEFDTEEYSVLSEGVSFREWLENLLTQLEMPQDKPLQKSQSGA</sequence>
<proteinExistence type="predicted"/>
<keyword evidence="3" id="KW-1185">Reference proteome</keyword>
<evidence type="ECO:0000259" key="1">
    <source>
        <dbReference type="SMART" id="SM00860"/>
    </source>
</evidence>
<evidence type="ECO:0000313" key="2">
    <source>
        <dbReference type="EMBL" id="MBD2772409.1"/>
    </source>
</evidence>